<sequence>MALLCLLALALPTTFAYLTLKLHASHETTLSTAASRKLALALTSHFDRTVESVETFLGGFSAGFASLTPDEIFDYLQGLKPPQGVIQISFIDASGQFIASSLAAPGKMMDLSDREHIKVHLKGEPWQNDIFLSKPVKGRISGTWSIQFSKALKRIDGKLVGVLVASYEISSFISFYDSLRPDGRGVVALIGNDGIIRAVAPGSDQFDGQPASRLFENLPAPDTLSEGIYSGGEPDGIRRSGYYVHSSRYPFLVLVATDDAFTAAQSSGFRLAVMGLSVALGLTLLALAAFGLRHWQLQSAFREQELQAIARHREAKVLQAISRVPGITVLHIENGRTTQIGREEAGELPRMIRERVATPQFLARVKDGDSSVSLEHFSQEGAEFEVEVVVARLEERDEREPRGVNGKMPTAVVFALDETAKRMEQNKLYQMSKMASLGELVTGLAHEINQPLGVIRLAAGNALAGLRKGPPGQHTTEKLERIIRQVARMKAIIDHMRIFGRHSTPTVEPSSALAAIAGTVQVLGTDMRLGAIELSTDTSVEDIEVPCGQEQLEQVLINLVLNARDAIGARRESEADVAGRIDIALAPAVIDGRRHASVTVRDNGGGIPTEVIEKIFQPFFTTKAPGQGTGLGLSVSFGIIREYGGAISATNVGDGAQFTILLPAVEPGAPAADAPDPPLAAGLL</sequence>
<dbReference type="PRINTS" id="PR00344">
    <property type="entry name" value="BCTRLSENSOR"/>
</dbReference>
<feature type="domain" description="Histidine kinase" evidence="5">
    <location>
        <begin position="443"/>
        <end position="666"/>
    </location>
</feature>
<dbReference type="EMBL" id="BSFJ01000001">
    <property type="protein sequence ID" value="GLK70042.1"/>
    <property type="molecule type" value="Genomic_DNA"/>
</dbReference>
<keyword evidence="4" id="KW-0732">Signal</keyword>
<dbReference type="EC" id="2.7.13.3" evidence="2"/>
<dbReference type="Pfam" id="PF02518">
    <property type="entry name" value="HATPase_c"/>
    <property type="match status" value="1"/>
</dbReference>
<comment type="caution">
    <text evidence="6">The sequence shown here is derived from an EMBL/GenBank/DDBJ whole genome shotgun (WGS) entry which is preliminary data.</text>
</comment>
<dbReference type="Gene3D" id="3.30.450.20">
    <property type="entry name" value="PAS domain"/>
    <property type="match status" value="2"/>
</dbReference>
<dbReference type="CDD" id="cd12915">
    <property type="entry name" value="PDC2_DGC_like"/>
    <property type="match status" value="1"/>
</dbReference>
<keyword evidence="3" id="KW-0597">Phosphoprotein</keyword>
<accession>A0A9W6J479</accession>
<dbReference type="InterPro" id="IPR005467">
    <property type="entry name" value="His_kinase_dom"/>
</dbReference>
<dbReference type="AlphaFoldDB" id="A0A9W6J479"/>
<dbReference type="PROSITE" id="PS50109">
    <property type="entry name" value="HIS_KIN"/>
    <property type="match status" value="1"/>
</dbReference>
<reference evidence="6" key="1">
    <citation type="journal article" date="2014" name="Int. J. Syst. Evol. Microbiol.">
        <title>Complete genome sequence of Corynebacterium casei LMG S-19264T (=DSM 44701T), isolated from a smear-ripened cheese.</title>
        <authorList>
            <consortium name="US DOE Joint Genome Institute (JGI-PGF)"/>
            <person name="Walter F."/>
            <person name="Albersmeier A."/>
            <person name="Kalinowski J."/>
            <person name="Ruckert C."/>
        </authorList>
    </citation>
    <scope>NUCLEOTIDE SEQUENCE</scope>
    <source>
        <strain evidence="6">VKM B-2484</strain>
    </source>
</reference>
<keyword evidence="7" id="KW-1185">Reference proteome</keyword>
<dbReference type="SMART" id="SM00388">
    <property type="entry name" value="HisKA"/>
    <property type="match status" value="1"/>
</dbReference>
<dbReference type="SUPFAM" id="SSF47384">
    <property type="entry name" value="Homodimeric domain of signal transducing histidine kinase"/>
    <property type="match status" value="1"/>
</dbReference>
<feature type="signal peptide" evidence="4">
    <location>
        <begin position="1"/>
        <end position="16"/>
    </location>
</feature>
<dbReference type="InterPro" id="IPR003661">
    <property type="entry name" value="HisK_dim/P_dom"/>
</dbReference>
<dbReference type="Gene3D" id="1.10.287.130">
    <property type="match status" value="1"/>
</dbReference>
<evidence type="ECO:0000256" key="4">
    <source>
        <dbReference type="SAM" id="SignalP"/>
    </source>
</evidence>
<organism evidence="6 7">
    <name type="scientific">Ancylobacter dichloromethanicus</name>
    <dbReference type="NCBI Taxonomy" id="518825"/>
    <lineage>
        <taxon>Bacteria</taxon>
        <taxon>Pseudomonadati</taxon>
        <taxon>Pseudomonadota</taxon>
        <taxon>Alphaproteobacteria</taxon>
        <taxon>Hyphomicrobiales</taxon>
        <taxon>Xanthobacteraceae</taxon>
        <taxon>Ancylobacter</taxon>
    </lineage>
</organism>
<dbReference type="CDD" id="cd00082">
    <property type="entry name" value="HisKA"/>
    <property type="match status" value="1"/>
</dbReference>
<dbReference type="Gene3D" id="3.30.565.10">
    <property type="entry name" value="Histidine kinase-like ATPase, C-terminal domain"/>
    <property type="match status" value="1"/>
</dbReference>
<dbReference type="GO" id="GO:0000155">
    <property type="term" value="F:phosphorelay sensor kinase activity"/>
    <property type="evidence" value="ECO:0007669"/>
    <property type="project" value="InterPro"/>
</dbReference>
<gene>
    <name evidence="6" type="ORF">GCM10017643_01570</name>
</gene>
<dbReference type="PANTHER" id="PTHR43065">
    <property type="entry name" value="SENSOR HISTIDINE KINASE"/>
    <property type="match status" value="1"/>
</dbReference>
<evidence type="ECO:0000313" key="6">
    <source>
        <dbReference type="EMBL" id="GLK70042.1"/>
    </source>
</evidence>
<dbReference type="SMART" id="SM00387">
    <property type="entry name" value="HATPase_c"/>
    <property type="match status" value="1"/>
</dbReference>
<reference evidence="6" key="2">
    <citation type="submission" date="2023-01" db="EMBL/GenBank/DDBJ databases">
        <authorList>
            <person name="Sun Q."/>
            <person name="Evtushenko L."/>
        </authorList>
    </citation>
    <scope>NUCLEOTIDE SEQUENCE</scope>
    <source>
        <strain evidence="6">VKM B-2484</strain>
    </source>
</reference>
<name>A0A9W6J479_9HYPH</name>
<dbReference type="Proteomes" id="UP001143370">
    <property type="component" value="Unassembled WGS sequence"/>
</dbReference>
<dbReference type="Pfam" id="PF00512">
    <property type="entry name" value="HisKA"/>
    <property type="match status" value="1"/>
</dbReference>
<dbReference type="InterPro" id="IPR036890">
    <property type="entry name" value="HATPase_C_sf"/>
</dbReference>
<dbReference type="SUPFAM" id="SSF55874">
    <property type="entry name" value="ATPase domain of HSP90 chaperone/DNA topoisomerase II/histidine kinase"/>
    <property type="match status" value="1"/>
</dbReference>
<dbReference type="PANTHER" id="PTHR43065:SF42">
    <property type="entry name" value="TWO-COMPONENT SENSOR PPRA"/>
    <property type="match status" value="1"/>
</dbReference>
<evidence type="ECO:0000313" key="7">
    <source>
        <dbReference type="Proteomes" id="UP001143370"/>
    </source>
</evidence>
<dbReference type="CDD" id="cd12914">
    <property type="entry name" value="PDC1_DGC_like"/>
    <property type="match status" value="1"/>
</dbReference>
<dbReference type="InterPro" id="IPR003594">
    <property type="entry name" value="HATPase_dom"/>
</dbReference>
<dbReference type="InterPro" id="IPR004358">
    <property type="entry name" value="Sig_transdc_His_kin-like_C"/>
</dbReference>
<evidence type="ECO:0000256" key="3">
    <source>
        <dbReference type="ARBA" id="ARBA00022553"/>
    </source>
</evidence>
<feature type="chain" id="PRO_5040741324" description="histidine kinase" evidence="4">
    <location>
        <begin position="17"/>
        <end position="684"/>
    </location>
</feature>
<evidence type="ECO:0000256" key="2">
    <source>
        <dbReference type="ARBA" id="ARBA00012438"/>
    </source>
</evidence>
<dbReference type="InterPro" id="IPR036097">
    <property type="entry name" value="HisK_dim/P_sf"/>
</dbReference>
<protein>
    <recommendedName>
        <fullName evidence="2">histidine kinase</fullName>
        <ecNumber evidence="2">2.7.13.3</ecNumber>
    </recommendedName>
</protein>
<comment type="catalytic activity">
    <reaction evidence="1">
        <text>ATP + protein L-histidine = ADP + protein N-phospho-L-histidine.</text>
        <dbReference type="EC" id="2.7.13.3"/>
    </reaction>
</comment>
<evidence type="ECO:0000256" key="1">
    <source>
        <dbReference type="ARBA" id="ARBA00000085"/>
    </source>
</evidence>
<proteinExistence type="predicted"/>
<evidence type="ECO:0000259" key="5">
    <source>
        <dbReference type="PROSITE" id="PS50109"/>
    </source>
</evidence>